<proteinExistence type="predicted"/>
<evidence type="ECO:0000313" key="2">
    <source>
        <dbReference type="EMBL" id="EFZ09846.1"/>
    </source>
</evidence>
<dbReference type="AlphaFoldDB" id="E9JBF7"/>
<feature type="compositionally biased region" description="Basic and acidic residues" evidence="1">
    <location>
        <begin position="1"/>
        <end position="15"/>
    </location>
</feature>
<accession>E9JBF7</accession>
<dbReference type="OMA" id="PREVISC"/>
<reference evidence="2" key="1">
    <citation type="journal article" date="2011" name="Proc. Natl. Acad. Sci. U.S.A.">
        <title>The genome of the fire ant Solenopsis invicta.</title>
        <authorList>
            <person name="Wurm Y."/>
            <person name="Wang J."/>
            <person name="Riba-Grognuz O."/>
            <person name="Corona M."/>
            <person name="Nygaard S."/>
            <person name="Hunt B.G."/>
            <person name="Ingram K.K."/>
            <person name="Falquet L."/>
            <person name="Nipitwattanaphon M."/>
            <person name="Gotzek D."/>
            <person name="Dijkstra M.B."/>
            <person name="Oettler J."/>
            <person name="Comtesse F."/>
            <person name="Shih C.J."/>
            <person name="Wu W.J."/>
            <person name="Yang C.C."/>
            <person name="Thomas J."/>
            <person name="Beaudoing E."/>
            <person name="Pradervand S."/>
            <person name="Flegel V."/>
            <person name="Cook E.D."/>
            <person name="Fabbretti R."/>
            <person name="Stockinger H."/>
            <person name="Long L."/>
            <person name="Farmerie W.G."/>
            <person name="Oakey J."/>
            <person name="Boomsma J.J."/>
            <person name="Pamilo P."/>
            <person name="Yi S.V."/>
            <person name="Heinze J."/>
            <person name="Goodisman M.A."/>
            <person name="Farinelli L."/>
            <person name="Harshman K."/>
            <person name="Hulo N."/>
            <person name="Cerutti L."/>
            <person name="Xenarios I."/>
            <person name="Shoemaker D."/>
            <person name="Keller L."/>
        </authorList>
    </citation>
    <scope>NUCLEOTIDE SEQUENCE [LARGE SCALE GENOMIC DNA]</scope>
</reference>
<gene>
    <name evidence="2" type="ORF">SINV_02319</name>
</gene>
<dbReference type="HOGENOM" id="CLU_115571_0_0_1"/>
<dbReference type="EMBL" id="GL771063">
    <property type="protein sequence ID" value="EFZ09846.1"/>
    <property type="molecule type" value="Genomic_DNA"/>
</dbReference>
<evidence type="ECO:0000256" key="1">
    <source>
        <dbReference type="SAM" id="MobiDB-lite"/>
    </source>
</evidence>
<protein>
    <submittedName>
        <fullName evidence="2">Uncharacterized protein</fullName>
    </submittedName>
</protein>
<feature type="region of interest" description="Disordered" evidence="1">
    <location>
        <begin position="1"/>
        <end position="25"/>
    </location>
</feature>
<organism>
    <name type="scientific">Solenopsis invicta</name>
    <name type="common">Red imported fire ant</name>
    <name type="synonym">Solenopsis wagneri</name>
    <dbReference type="NCBI Taxonomy" id="13686"/>
    <lineage>
        <taxon>Eukaryota</taxon>
        <taxon>Metazoa</taxon>
        <taxon>Ecdysozoa</taxon>
        <taxon>Arthropoda</taxon>
        <taxon>Hexapoda</taxon>
        <taxon>Insecta</taxon>
        <taxon>Pterygota</taxon>
        <taxon>Neoptera</taxon>
        <taxon>Endopterygota</taxon>
        <taxon>Hymenoptera</taxon>
        <taxon>Apocrita</taxon>
        <taxon>Aculeata</taxon>
        <taxon>Formicoidea</taxon>
        <taxon>Formicidae</taxon>
        <taxon>Myrmicinae</taxon>
        <taxon>Solenopsis</taxon>
    </lineage>
</organism>
<name>E9JBF7_SOLIN</name>
<sequence>MSINKRKEAEEHTSMQEENGEGPTGNFMTQMNYQFGIILPQIQTLLNLSTYQPSPQEMTLINDFEQVIAAKIIERNALIYIAGYVAHRFRNNYPDLGIPTKDLSNPLPNDWLCMFSKENCIYLFESFQETAIIMEKEFQKFHGNFFNRCIKIFDKLTDIVCTETNNKFSNQVIACLVRTRMYIRFKKLNKEIINNNLRKKAKNYIS</sequence>
<feature type="non-terminal residue" evidence="2">
    <location>
        <position position="206"/>
    </location>
</feature>